<reference evidence="2" key="1">
    <citation type="journal article" date="2014" name="Front. Microbiol.">
        <title>High frequency of phylogenetically diverse reductive dehalogenase-homologous genes in deep subseafloor sedimentary metagenomes.</title>
        <authorList>
            <person name="Kawai M."/>
            <person name="Futagami T."/>
            <person name="Toyoda A."/>
            <person name="Takaki Y."/>
            <person name="Nishi S."/>
            <person name="Hori S."/>
            <person name="Arai W."/>
            <person name="Tsubouchi T."/>
            <person name="Morono Y."/>
            <person name="Uchiyama I."/>
            <person name="Ito T."/>
            <person name="Fujiyama A."/>
            <person name="Inagaki F."/>
            <person name="Takami H."/>
        </authorList>
    </citation>
    <scope>NUCLEOTIDE SEQUENCE</scope>
    <source>
        <strain evidence="2">Expedition CK06-06</strain>
    </source>
</reference>
<dbReference type="EMBL" id="BARS01003754">
    <property type="protein sequence ID" value="GAF68137.1"/>
    <property type="molecule type" value="Genomic_DNA"/>
</dbReference>
<evidence type="ECO:0000313" key="2">
    <source>
        <dbReference type="EMBL" id="GAF68137.1"/>
    </source>
</evidence>
<organism evidence="2">
    <name type="scientific">marine sediment metagenome</name>
    <dbReference type="NCBI Taxonomy" id="412755"/>
    <lineage>
        <taxon>unclassified sequences</taxon>
        <taxon>metagenomes</taxon>
        <taxon>ecological metagenomes</taxon>
    </lineage>
</organism>
<proteinExistence type="predicted"/>
<feature type="region of interest" description="Disordered" evidence="1">
    <location>
        <begin position="1"/>
        <end position="48"/>
    </location>
</feature>
<feature type="compositionally biased region" description="Basic and acidic residues" evidence="1">
    <location>
        <begin position="134"/>
        <end position="143"/>
    </location>
</feature>
<gene>
    <name evidence="2" type="ORF">S01H1_07275</name>
</gene>
<accession>X0RWM3</accession>
<name>X0RWM3_9ZZZZ</name>
<evidence type="ECO:0000256" key="1">
    <source>
        <dbReference type="SAM" id="MobiDB-lite"/>
    </source>
</evidence>
<protein>
    <submittedName>
        <fullName evidence="2">Uncharacterized protein</fullName>
    </submittedName>
</protein>
<dbReference type="AlphaFoldDB" id="X0RWM3"/>
<sequence length="183" mass="20649">MDASMASDEHDVQKDPSAAQPNREQRVDGAHPMQRSGSSQPHAEPLAVAIPAFQEQSATDREAIDVSFSQLLEAGAPPDVLARQAAELGDHLQQRLAETDRRQSRLNSQEAELESRLRNARLWLEERETELDDREQALDHHDQQLAGQANQPPGDFDHSQSPERAEELSHREQQNVRRETELE</sequence>
<feature type="compositionally biased region" description="Basic and acidic residues" evidence="1">
    <location>
        <begin position="155"/>
        <end position="183"/>
    </location>
</feature>
<comment type="caution">
    <text evidence="2">The sequence shown here is derived from an EMBL/GenBank/DDBJ whole genome shotgun (WGS) entry which is preliminary data.</text>
</comment>
<feature type="region of interest" description="Disordered" evidence="1">
    <location>
        <begin position="131"/>
        <end position="183"/>
    </location>
</feature>
<feature type="region of interest" description="Disordered" evidence="1">
    <location>
        <begin position="97"/>
        <end position="119"/>
    </location>
</feature>
<feature type="non-terminal residue" evidence="2">
    <location>
        <position position="183"/>
    </location>
</feature>